<feature type="compositionally biased region" description="Low complexity" evidence="1">
    <location>
        <begin position="778"/>
        <end position="789"/>
    </location>
</feature>
<feature type="compositionally biased region" description="Low complexity" evidence="1">
    <location>
        <begin position="687"/>
        <end position="701"/>
    </location>
</feature>
<evidence type="ECO:0000256" key="1">
    <source>
        <dbReference type="SAM" id="MobiDB-lite"/>
    </source>
</evidence>
<feature type="region of interest" description="Disordered" evidence="1">
    <location>
        <begin position="529"/>
        <end position="580"/>
    </location>
</feature>
<feature type="compositionally biased region" description="Polar residues" evidence="1">
    <location>
        <begin position="732"/>
        <end position="741"/>
    </location>
</feature>
<feature type="compositionally biased region" description="Basic residues" evidence="1">
    <location>
        <begin position="127"/>
        <end position="136"/>
    </location>
</feature>
<feature type="compositionally biased region" description="Low complexity" evidence="1">
    <location>
        <begin position="663"/>
        <end position="673"/>
    </location>
</feature>
<evidence type="ECO:0000313" key="3">
    <source>
        <dbReference type="Proteomes" id="UP000268093"/>
    </source>
</evidence>
<feature type="compositionally biased region" description="Polar residues" evidence="1">
    <location>
        <begin position="92"/>
        <end position="107"/>
    </location>
</feature>
<feature type="compositionally biased region" description="Pro residues" evidence="1">
    <location>
        <begin position="915"/>
        <end position="930"/>
    </location>
</feature>
<feature type="region of interest" description="Disordered" evidence="1">
    <location>
        <begin position="244"/>
        <end position="272"/>
    </location>
</feature>
<feature type="compositionally biased region" description="Basic and acidic residues" evidence="1">
    <location>
        <begin position="475"/>
        <end position="506"/>
    </location>
</feature>
<dbReference type="OrthoDB" id="2290708at2759"/>
<feature type="compositionally biased region" description="Basic residues" evidence="1">
    <location>
        <begin position="886"/>
        <end position="896"/>
    </location>
</feature>
<feature type="compositionally biased region" description="Basic residues" evidence="1">
    <location>
        <begin position="853"/>
        <end position="871"/>
    </location>
</feature>
<feature type="compositionally biased region" description="Pro residues" evidence="1">
    <location>
        <begin position="947"/>
        <end position="974"/>
    </location>
</feature>
<dbReference type="AlphaFoldDB" id="A0A433D304"/>
<organism evidence="2 3">
    <name type="scientific">Jimgerdemannia flammicorona</name>
    <dbReference type="NCBI Taxonomy" id="994334"/>
    <lineage>
        <taxon>Eukaryota</taxon>
        <taxon>Fungi</taxon>
        <taxon>Fungi incertae sedis</taxon>
        <taxon>Mucoromycota</taxon>
        <taxon>Mucoromycotina</taxon>
        <taxon>Endogonomycetes</taxon>
        <taxon>Endogonales</taxon>
        <taxon>Endogonaceae</taxon>
        <taxon>Jimgerdemannia</taxon>
    </lineage>
</organism>
<feature type="compositionally biased region" description="Low complexity" evidence="1">
    <location>
        <begin position="259"/>
        <end position="272"/>
    </location>
</feature>
<sequence>MSDVTPFLHQFRKDEGDQTHTENYSNHTSSSRNHRSSRSSNSSHHSVISPERPSSTFTAKPILPDDYPKKPQPQASSTRTHRDGNPEGSFSLRHQNSGYGSYSNHSPRPSERHSENMQYSYDEQRYHQNHSSRRSRSPPSTDRYDHHEGAYSHKHYQSASPPMSDRPSYGGMAYSGVDTVEAEAGNILISLANQHTVPPPPMNVTSRPQSYDNSVSRDYEYRSMDTGHHTSSEVEVVAAMQALSNPQSHQPRYPPTPAQSTSSQSTSSKNSSMSIKNLLGNFKFYQLNVRCATSREESSATSPVAPSPPQRSMDAQYREYQPYGPNSKSADKDRPFMNLYYSNATKQFDSGSQGPMMVDQNRYNAMGSANASKRSSKRPVPPGGVEEGMAQPSKMSAKDSRGLLDHRISFDCDQVKHRNLSSSSPQDHPASKPKMIHHHSSPSMLPYPRHEKSEGPLSAPPTINGPLGTGSAFHDATHQHKGDDHRGLDYERPRYHHRHPEDPQRRIPVKIEDPAESVSSWSTVDKSRDLGYRSHVRGRDSNSPPRGLHGHPSEQGKPINIKVYNHPPSNERVGYGGPQNPHHWVNEQGAHPHGVDGYVQGKGPYDGPGHMPQPSSGFGPHATNLREGSSAFSRKYFSMKQDPKVKRNAMHAYITYMIYTDQTQKQTQQQTITPSSSRESYTGPTGSSHPVPSRSRSSSVPMPQQLGPNNPQGAPPYYPPSGVRESREPYQYTAQPLSSSMGFGGHPIYDEKRSLAAPNPSMQRSPTSASTRLTQSVQSPYPSQYPPNSHHSRNRTPQQSPALVPEHSPVIPPHHPSMNPRRPSESDPIPKGHPVPAQGPPATTTLPSLSAASHHHHHHHSPSHHHHHHHYPDHPQAPQAPPAPHAHTHNASHHGHYGSGSGSGSWPHSATQAPYSPPASSPAPMAPPPLHNYSSSAPGPNAVPNGRAPPPSSLPPVPQPYPPQPSGSLPPPPSSFSGRDRDGPFAGAGSPALSQPPELPDRGSTSIINQPLTTYLHNAGSNGGPRREEADRSPMPGPGRPEVLLPPIAPGAPMVSGAARGYYPR</sequence>
<name>A0A433D304_9FUNG</name>
<comment type="caution">
    <text evidence="2">The sequence shown here is derived from an EMBL/GenBank/DDBJ whole genome shotgun (WGS) entry which is preliminary data.</text>
</comment>
<reference evidence="2 3" key="1">
    <citation type="journal article" date="2018" name="New Phytol.">
        <title>Phylogenomics of Endogonaceae and evolution of mycorrhizas within Mucoromycota.</title>
        <authorList>
            <person name="Chang Y."/>
            <person name="Desiro A."/>
            <person name="Na H."/>
            <person name="Sandor L."/>
            <person name="Lipzen A."/>
            <person name="Clum A."/>
            <person name="Barry K."/>
            <person name="Grigoriev I.V."/>
            <person name="Martin F.M."/>
            <person name="Stajich J.E."/>
            <person name="Smith M.E."/>
            <person name="Bonito G."/>
            <person name="Spatafora J.W."/>
        </authorList>
    </citation>
    <scope>NUCLEOTIDE SEQUENCE [LARGE SCALE GENOMIC DNA]</scope>
    <source>
        <strain evidence="2 3">GMNB39</strain>
    </source>
</reference>
<evidence type="ECO:0000313" key="2">
    <source>
        <dbReference type="EMBL" id="RUP45236.1"/>
    </source>
</evidence>
<feature type="compositionally biased region" description="Polar residues" evidence="1">
    <location>
        <begin position="760"/>
        <end position="777"/>
    </location>
</feature>
<protein>
    <submittedName>
        <fullName evidence="2">Uncharacterized protein</fullName>
    </submittedName>
</protein>
<accession>A0A433D304</accession>
<gene>
    <name evidence="2" type="ORF">BC936DRAFT_148441</name>
</gene>
<feature type="region of interest" description="Disordered" evidence="1">
    <location>
        <begin position="418"/>
        <end position="506"/>
    </location>
</feature>
<proteinExistence type="predicted"/>
<dbReference type="EMBL" id="RBNI01007586">
    <property type="protein sequence ID" value="RUP45236.1"/>
    <property type="molecule type" value="Genomic_DNA"/>
</dbReference>
<feature type="compositionally biased region" description="Basic and acidic residues" evidence="1">
    <location>
        <begin position="11"/>
        <end position="20"/>
    </location>
</feature>
<feature type="region of interest" description="Disordered" evidence="1">
    <location>
        <begin position="367"/>
        <end position="401"/>
    </location>
</feature>
<feature type="region of interest" description="Disordered" evidence="1">
    <location>
        <begin position="1"/>
        <end position="171"/>
    </location>
</feature>
<feature type="compositionally biased region" description="Polar residues" evidence="1">
    <location>
        <begin position="674"/>
        <end position="686"/>
    </location>
</feature>
<keyword evidence="3" id="KW-1185">Reference proteome</keyword>
<feature type="region of interest" description="Disordered" evidence="1">
    <location>
        <begin position="602"/>
        <end position="626"/>
    </location>
</feature>
<feature type="compositionally biased region" description="Basic and acidic residues" evidence="1">
    <location>
        <begin position="142"/>
        <end position="151"/>
    </location>
</feature>
<feature type="compositionally biased region" description="Basic and acidic residues" evidence="1">
    <location>
        <begin position="529"/>
        <end position="540"/>
    </location>
</feature>
<dbReference type="Proteomes" id="UP000268093">
    <property type="component" value="Unassembled WGS sequence"/>
</dbReference>
<feature type="region of interest" description="Disordered" evidence="1">
    <location>
        <begin position="663"/>
        <end position="1065"/>
    </location>
</feature>
<feature type="compositionally biased region" description="Polar residues" evidence="1">
    <location>
        <begin position="1003"/>
        <end position="1020"/>
    </location>
</feature>